<evidence type="ECO:0000313" key="2">
    <source>
        <dbReference type="EMBL" id="KAK0431531.1"/>
    </source>
</evidence>
<dbReference type="AlphaFoldDB" id="A0AA39IXH3"/>
<dbReference type="Proteomes" id="UP001175226">
    <property type="component" value="Unassembled WGS sequence"/>
</dbReference>
<accession>A0AA39IXH3</accession>
<feature type="compositionally biased region" description="Polar residues" evidence="1">
    <location>
        <begin position="7"/>
        <end position="21"/>
    </location>
</feature>
<proteinExistence type="predicted"/>
<comment type="caution">
    <text evidence="2">The sequence shown here is derived from an EMBL/GenBank/DDBJ whole genome shotgun (WGS) entry which is preliminary data.</text>
</comment>
<keyword evidence="3" id="KW-1185">Reference proteome</keyword>
<name>A0AA39IXH3_9AGAR</name>
<sequence length="221" mass="24729">MARTMSKKVTANAPSKKTNGTPRRAKTPLGKHSGPASLTSHRSLAERVELLKAEPFVDMDRTTETCIVCIRPGCDGKNVELDKRYPLQLSNWLKHCRKYHGDATKEDPDNSQAGGSVGPTDDSSPEKENIAARLARTKAPKKMMAARPRGRVISALPDKSVLSPFLRRKRAKFNRTNQSEVVTSHAFDPIKSNRPNCKQENRQRQRQDSATSRPMEAYSKY</sequence>
<feature type="region of interest" description="Disordered" evidence="1">
    <location>
        <begin position="175"/>
        <end position="221"/>
    </location>
</feature>
<reference evidence="2" key="1">
    <citation type="submission" date="2023-06" db="EMBL/GenBank/DDBJ databases">
        <authorList>
            <consortium name="Lawrence Berkeley National Laboratory"/>
            <person name="Ahrendt S."/>
            <person name="Sahu N."/>
            <person name="Indic B."/>
            <person name="Wong-Bajracharya J."/>
            <person name="Merenyi Z."/>
            <person name="Ke H.-M."/>
            <person name="Monk M."/>
            <person name="Kocsube S."/>
            <person name="Drula E."/>
            <person name="Lipzen A."/>
            <person name="Balint B."/>
            <person name="Henrissat B."/>
            <person name="Andreopoulos B."/>
            <person name="Martin F.M."/>
            <person name="Harder C.B."/>
            <person name="Rigling D."/>
            <person name="Ford K.L."/>
            <person name="Foster G.D."/>
            <person name="Pangilinan J."/>
            <person name="Papanicolaou A."/>
            <person name="Barry K."/>
            <person name="LaButti K."/>
            <person name="Viragh M."/>
            <person name="Koriabine M."/>
            <person name="Yan M."/>
            <person name="Riley R."/>
            <person name="Champramary S."/>
            <person name="Plett K.L."/>
            <person name="Tsai I.J."/>
            <person name="Slot J."/>
            <person name="Sipos G."/>
            <person name="Plett J."/>
            <person name="Nagy L.G."/>
            <person name="Grigoriev I.V."/>
        </authorList>
    </citation>
    <scope>NUCLEOTIDE SEQUENCE</scope>
    <source>
        <strain evidence="2">FPL87.14</strain>
    </source>
</reference>
<feature type="compositionally biased region" description="Basic and acidic residues" evidence="1">
    <location>
        <begin position="197"/>
        <end position="207"/>
    </location>
</feature>
<dbReference type="EMBL" id="JAUEPT010000112">
    <property type="protein sequence ID" value="KAK0431531.1"/>
    <property type="molecule type" value="Genomic_DNA"/>
</dbReference>
<gene>
    <name evidence="2" type="ORF">EV421DRAFT_2024512</name>
</gene>
<organism evidence="2 3">
    <name type="scientific">Armillaria borealis</name>
    <dbReference type="NCBI Taxonomy" id="47425"/>
    <lineage>
        <taxon>Eukaryota</taxon>
        <taxon>Fungi</taxon>
        <taxon>Dikarya</taxon>
        <taxon>Basidiomycota</taxon>
        <taxon>Agaricomycotina</taxon>
        <taxon>Agaricomycetes</taxon>
        <taxon>Agaricomycetidae</taxon>
        <taxon>Agaricales</taxon>
        <taxon>Marasmiineae</taxon>
        <taxon>Physalacriaceae</taxon>
        <taxon>Armillaria</taxon>
    </lineage>
</organism>
<feature type="region of interest" description="Disordered" evidence="1">
    <location>
        <begin position="1"/>
        <end position="41"/>
    </location>
</feature>
<evidence type="ECO:0000313" key="3">
    <source>
        <dbReference type="Proteomes" id="UP001175226"/>
    </source>
</evidence>
<evidence type="ECO:0000256" key="1">
    <source>
        <dbReference type="SAM" id="MobiDB-lite"/>
    </source>
</evidence>
<protein>
    <submittedName>
        <fullName evidence="2">Uncharacterized protein</fullName>
    </submittedName>
</protein>
<feature type="region of interest" description="Disordered" evidence="1">
    <location>
        <begin position="102"/>
        <end position="128"/>
    </location>
</feature>